<gene>
    <name evidence="3" type="ORF">MERR_LOCUS46447</name>
</gene>
<feature type="transmembrane region" description="Helical" evidence="2">
    <location>
        <begin position="55"/>
        <end position="73"/>
    </location>
</feature>
<keyword evidence="2" id="KW-0812">Transmembrane</keyword>
<reference evidence="3" key="1">
    <citation type="submission" date="2020-01" db="EMBL/GenBank/DDBJ databases">
        <authorList>
            <person name="Mishra B."/>
        </authorList>
    </citation>
    <scope>NUCLEOTIDE SEQUENCE [LARGE SCALE GENOMIC DNA]</scope>
</reference>
<dbReference type="AlphaFoldDB" id="A0A6D2L4C7"/>
<name>A0A6D2L4C7_9BRAS</name>
<evidence type="ECO:0000313" key="3">
    <source>
        <dbReference type="EMBL" id="CAA7059211.1"/>
    </source>
</evidence>
<keyword evidence="2" id="KW-1133">Transmembrane helix</keyword>
<keyword evidence="2" id="KW-0472">Membrane</keyword>
<evidence type="ECO:0000313" key="4">
    <source>
        <dbReference type="Proteomes" id="UP000467841"/>
    </source>
</evidence>
<organism evidence="3 4">
    <name type="scientific">Microthlaspi erraticum</name>
    <dbReference type="NCBI Taxonomy" id="1685480"/>
    <lineage>
        <taxon>Eukaryota</taxon>
        <taxon>Viridiplantae</taxon>
        <taxon>Streptophyta</taxon>
        <taxon>Embryophyta</taxon>
        <taxon>Tracheophyta</taxon>
        <taxon>Spermatophyta</taxon>
        <taxon>Magnoliopsida</taxon>
        <taxon>eudicotyledons</taxon>
        <taxon>Gunneridae</taxon>
        <taxon>Pentapetalae</taxon>
        <taxon>rosids</taxon>
        <taxon>malvids</taxon>
        <taxon>Brassicales</taxon>
        <taxon>Brassicaceae</taxon>
        <taxon>Coluteocarpeae</taxon>
        <taxon>Microthlaspi</taxon>
    </lineage>
</organism>
<keyword evidence="4" id="KW-1185">Reference proteome</keyword>
<feature type="compositionally biased region" description="Acidic residues" evidence="1">
    <location>
        <begin position="37"/>
        <end position="53"/>
    </location>
</feature>
<evidence type="ECO:0000256" key="1">
    <source>
        <dbReference type="SAM" id="MobiDB-lite"/>
    </source>
</evidence>
<comment type="caution">
    <text evidence="3">The sequence shown here is derived from an EMBL/GenBank/DDBJ whole genome shotgun (WGS) entry which is preliminary data.</text>
</comment>
<dbReference type="Proteomes" id="UP000467841">
    <property type="component" value="Unassembled WGS sequence"/>
</dbReference>
<proteinExistence type="predicted"/>
<accession>A0A6D2L4C7</accession>
<evidence type="ECO:0000256" key="2">
    <source>
        <dbReference type="SAM" id="Phobius"/>
    </source>
</evidence>
<feature type="region of interest" description="Disordered" evidence="1">
    <location>
        <begin position="26"/>
        <end position="53"/>
    </location>
</feature>
<sequence>MAETTETCGKTTEEMGCIDRISALPPTLEYKEKENRDDDSDDDDDDDDSDDDDDGGGIVMLLLLIMTMLLLLMRARKAIGGFLTSQWNSIRNLF</sequence>
<dbReference type="EMBL" id="CACVBM020001762">
    <property type="protein sequence ID" value="CAA7059211.1"/>
    <property type="molecule type" value="Genomic_DNA"/>
</dbReference>
<protein>
    <submittedName>
        <fullName evidence="3">Uncharacterized protein</fullName>
    </submittedName>
</protein>